<sequence>MEGSNDAPASHLWLEMMVPINRHNKVETLIGGAILGLPSLVKEQVTLEDNCGICLQSFGTILEDESLNGMLLELEGGQKVELSGVTKLEGCGHVFCRLDLIEWIKGHHGTCPACRHQFLEIPSQSDVEESEPDEDYIPEDDDFDSDGFTDADDWELDADEMDLDEPEELGIEDDAQGRYGHELQEECGVGRGGDTEGEDPGLSDSFGSEPEPLEEALATVPLPAAVVLHNGDGPRYNRESGRVMYGFDERVDYHHDLSFMEPKF</sequence>
<feature type="domain" description="RING-type" evidence="3">
    <location>
        <begin position="51"/>
        <end position="115"/>
    </location>
</feature>
<dbReference type="PROSITE" id="PS50089">
    <property type="entry name" value="ZF_RING_2"/>
    <property type="match status" value="1"/>
</dbReference>
<keyword evidence="1" id="KW-0862">Zinc</keyword>
<dbReference type="InterPro" id="IPR001841">
    <property type="entry name" value="Znf_RING"/>
</dbReference>
<dbReference type="SUPFAM" id="SSF57850">
    <property type="entry name" value="RING/U-box"/>
    <property type="match status" value="1"/>
</dbReference>
<dbReference type="AlphaFoldDB" id="A0A8K0XTL1"/>
<evidence type="ECO:0000256" key="1">
    <source>
        <dbReference type="PROSITE-ProRule" id="PRU00175"/>
    </source>
</evidence>
<comment type="caution">
    <text evidence="4">The sequence shown here is derived from an EMBL/GenBank/DDBJ whole genome shotgun (WGS) entry which is preliminary data.</text>
</comment>
<proteinExistence type="predicted"/>
<keyword evidence="5" id="KW-1185">Reference proteome</keyword>
<evidence type="ECO:0000313" key="5">
    <source>
        <dbReference type="Proteomes" id="UP000813824"/>
    </source>
</evidence>
<evidence type="ECO:0000313" key="4">
    <source>
        <dbReference type="EMBL" id="KAH8106012.1"/>
    </source>
</evidence>
<keyword evidence="1" id="KW-0863">Zinc-finger</keyword>
<evidence type="ECO:0000256" key="2">
    <source>
        <dbReference type="SAM" id="MobiDB-lite"/>
    </source>
</evidence>
<feature type="region of interest" description="Disordered" evidence="2">
    <location>
        <begin position="186"/>
        <end position="211"/>
    </location>
</feature>
<dbReference type="Gene3D" id="3.30.40.10">
    <property type="entry name" value="Zinc/RING finger domain, C3HC4 (zinc finger)"/>
    <property type="match status" value="1"/>
</dbReference>
<dbReference type="GO" id="GO:0008270">
    <property type="term" value="F:zinc ion binding"/>
    <property type="evidence" value="ECO:0007669"/>
    <property type="project" value="UniProtKB-KW"/>
</dbReference>
<accession>A0A8K0XTL1</accession>
<dbReference type="EMBL" id="JAEVFJ010000003">
    <property type="protein sequence ID" value="KAH8106012.1"/>
    <property type="molecule type" value="Genomic_DNA"/>
</dbReference>
<evidence type="ECO:0000259" key="3">
    <source>
        <dbReference type="PROSITE" id="PS50089"/>
    </source>
</evidence>
<protein>
    <recommendedName>
        <fullName evidence="3">RING-type domain-containing protein</fullName>
    </recommendedName>
</protein>
<feature type="compositionally biased region" description="Acidic residues" evidence="2">
    <location>
        <begin position="126"/>
        <end position="145"/>
    </location>
</feature>
<organism evidence="4 5">
    <name type="scientific">Cristinia sonorae</name>
    <dbReference type="NCBI Taxonomy" id="1940300"/>
    <lineage>
        <taxon>Eukaryota</taxon>
        <taxon>Fungi</taxon>
        <taxon>Dikarya</taxon>
        <taxon>Basidiomycota</taxon>
        <taxon>Agaricomycotina</taxon>
        <taxon>Agaricomycetes</taxon>
        <taxon>Agaricomycetidae</taxon>
        <taxon>Agaricales</taxon>
        <taxon>Pleurotineae</taxon>
        <taxon>Stephanosporaceae</taxon>
        <taxon>Cristinia</taxon>
    </lineage>
</organism>
<feature type="region of interest" description="Disordered" evidence="2">
    <location>
        <begin position="122"/>
        <end position="145"/>
    </location>
</feature>
<dbReference type="OrthoDB" id="8062037at2759"/>
<reference evidence="4" key="1">
    <citation type="journal article" date="2021" name="New Phytol.">
        <title>Evolutionary innovations through gain and loss of genes in the ectomycorrhizal Boletales.</title>
        <authorList>
            <person name="Wu G."/>
            <person name="Miyauchi S."/>
            <person name="Morin E."/>
            <person name="Kuo A."/>
            <person name="Drula E."/>
            <person name="Varga T."/>
            <person name="Kohler A."/>
            <person name="Feng B."/>
            <person name="Cao Y."/>
            <person name="Lipzen A."/>
            <person name="Daum C."/>
            <person name="Hundley H."/>
            <person name="Pangilinan J."/>
            <person name="Johnson J."/>
            <person name="Barry K."/>
            <person name="LaButti K."/>
            <person name="Ng V."/>
            <person name="Ahrendt S."/>
            <person name="Min B."/>
            <person name="Choi I.G."/>
            <person name="Park H."/>
            <person name="Plett J.M."/>
            <person name="Magnuson J."/>
            <person name="Spatafora J.W."/>
            <person name="Nagy L.G."/>
            <person name="Henrissat B."/>
            <person name="Grigoriev I.V."/>
            <person name="Yang Z.L."/>
            <person name="Xu J."/>
            <person name="Martin F.M."/>
        </authorList>
    </citation>
    <scope>NUCLEOTIDE SEQUENCE</scope>
    <source>
        <strain evidence="4">KKN 215</strain>
    </source>
</reference>
<dbReference type="InterPro" id="IPR013083">
    <property type="entry name" value="Znf_RING/FYVE/PHD"/>
</dbReference>
<gene>
    <name evidence="4" type="ORF">BXZ70DRAFT_1061436</name>
</gene>
<dbReference type="Proteomes" id="UP000813824">
    <property type="component" value="Unassembled WGS sequence"/>
</dbReference>
<name>A0A8K0XTL1_9AGAR</name>
<keyword evidence="1" id="KW-0479">Metal-binding</keyword>